<feature type="compositionally biased region" description="Polar residues" evidence="2">
    <location>
        <begin position="273"/>
        <end position="284"/>
    </location>
</feature>
<dbReference type="PROSITE" id="PS00028">
    <property type="entry name" value="ZINC_FINGER_C2H2_1"/>
    <property type="match status" value="1"/>
</dbReference>
<feature type="region of interest" description="Disordered" evidence="2">
    <location>
        <begin position="253"/>
        <end position="307"/>
    </location>
</feature>
<gene>
    <name evidence="4" type="ORF">OKIOD_LOCUS15893</name>
</gene>
<evidence type="ECO:0000259" key="3">
    <source>
        <dbReference type="PROSITE" id="PS50157"/>
    </source>
</evidence>
<evidence type="ECO:0000256" key="2">
    <source>
        <dbReference type="SAM" id="MobiDB-lite"/>
    </source>
</evidence>
<accession>A0ABN7T659</accession>
<dbReference type="InterPro" id="IPR013087">
    <property type="entry name" value="Znf_C2H2_type"/>
</dbReference>
<feature type="region of interest" description="Disordered" evidence="2">
    <location>
        <begin position="151"/>
        <end position="209"/>
    </location>
</feature>
<organism evidence="4 5">
    <name type="scientific">Oikopleura dioica</name>
    <name type="common">Tunicate</name>
    <dbReference type="NCBI Taxonomy" id="34765"/>
    <lineage>
        <taxon>Eukaryota</taxon>
        <taxon>Metazoa</taxon>
        <taxon>Chordata</taxon>
        <taxon>Tunicata</taxon>
        <taxon>Appendicularia</taxon>
        <taxon>Copelata</taxon>
        <taxon>Oikopleuridae</taxon>
        <taxon>Oikopleura</taxon>
    </lineage>
</organism>
<keyword evidence="1" id="KW-0862">Zinc</keyword>
<dbReference type="PROSITE" id="PS50157">
    <property type="entry name" value="ZINC_FINGER_C2H2_2"/>
    <property type="match status" value="1"/>
</dbReference>
<feature type="domain" description="C2H2-type" evidence="3">
    <location>
        <begin position="317"/>
        <end position="345"/>
    </location>
</feature>
<dbReference type="Gene3D" id="3.30.160.60">
    <property type="entry name" value="Classic Zinc Finger"/>
    <property type="match status" value="1"/>
</dbReference>
<keyword evidence="5" id="KW-1185">Reference proteome</keyword>
<reference evidence="4 5" key="1">
    <citation type="submission" date="2021-04" db="EMBL/GenBank/DDBJ databases">
        <authorList>
            <person name="Bliznina A."/>
        </authorList>
    </citation>
    <scope>NUCLEOTIDE SEQUENCE [LARGE SCALE GENOMIC DNA]</scope>
</reference>
<dbReference type="InterPro" id="IPR036236">
    <property type="entry name" value="Znf_C2H2_sf"/>
</dbReference>
<feature type="region of interest" description="Disordered" evidence="2">
    <location>
        <begin position="381"/>
        <end position="418"/>
    </location>
</feature>
<keyword evidence="1" id="KW-0863">Zinc-finger</keyword>
<feature type="region of interest" description="Disordered" evidence="2">
    <location>
        <begin position="87"/>
        <end position="115"/>
    </location>
</feature>
<sequence>MNFKQSGVCTTKQPGIPEQVNQHLANIRLENLLAPKWSIILNDHGCQLQVFWGSPKSNQIPVENGGMASLPAVNPAQVKLPAQLHSVNAGPIDGPATKKARSEGPSMSVSHPGAGLHNIRQPVAPPMLTQQEMRKLVSMPGLFPPTKIRVKNGSPTAPNMLPGSHHSPEAKEENNAPLNLKTEPKSEIKAPGSMTTPTKQQRKSLESTAKQLQSLQQNIALKSSLISSLSSQAAASNLAAFVESATKAQSAAAAAGTSSQNNHSPVGGGFITPPSSERSNSSEGKTFIEDEDTPSKGGRANSESGESGINDLCRQKFACELCRKTFTRKYSLSRHYKEVHQGESRTNTMRPGMQGNSLLAITNGCDPRFVNDYGLPTMAHRHNSGTSEDVKIEEFDDDESPPSMVALPSSRRPNALDF</sequence>
<dbReference type="SMART" id="SM00355">
    <property type="entry name" value="ZnF_C2H2"/>
    <property type="match status" value="1"/>
</dbReference>
<evidence type="ECO:0000313" key="5">
    <source>
        <dbReference type="Proteomes" id="UP001158576"/>
    </source>
</evidence>
<dbReference type="SUPFAM" id="SSF57667">
    <property type="entry name" value="beta-beta-alpha zinc fingers"/>
    <property type="match status" value="1"/>
</dbReference>
<evidence type="ECO:0000313" key="4">
    <source>
        <dbReference type="EMBL" id="CAG5112974.1"/>
    </source>
</evidence>
<protein>
    <submittedName>
        <fullName evidence="4">Oidioi.mRNA.OKI2018_I69.chr2.g7128.t1.cds</fullName>
    </submittedName>
</protein>
<evidence type="ECO:0000256" key="1">
    <source>
        <dbReference type="PROSITE-ProRule" id="PRU00042"/>
    </source>
</evidence>
<dbReference type="EMBL" id="OU015567">
    <property type="protein sequence ID" value="CAG5112974.1"/>
    <property type="molecule type" value="Genomic_DNA"/>
</dbReference>
<name>A0ABN7T659_OIKDI</name>
<keyword evidence="1" id="KW-0479">Metal-binding</keyword>
<proteinExistence type="predicted"/>
<dbReference type="Proteomes" id="UP001158576">
    <property type="component" value="Chromosome 2"/>
</dbReference>